<evidence type="ECO:0000256" key="1">
    <source>
        <dbReference type="SAM" id="MobiDB-lite"/>
    </source>
</evidence>
<gene>
    <name evidence="2" type="ORF">GQ607_017866</name>
</gene>
<name>A0A8H3ZDC8_9PEZI</name>
<evidence type="ECO:0000313" key="2">
    <source>
        <dbReference type="EMBL" id="KAF0314903.1"/>
    </source>
</evidence>
<dbReference type="EMBL" id="WOWK01000271">
    <property type="protein sequence ID" value="KAF0314903.1"/>
    <property type="molecule type" value="Genomic_DNA"/>
</dbReference>
<sequence>MASHQVSTPAAKAEKAALHLNLQSALIDLMVVMNYTPEQCVNAANEAAKKAIEIVHPDIQDEDDEQDLDLDLDACNAVETEPSQTRPPSTAPIHDEDASVAKDANINGVSYVGPKTWTSAPPAGYGYGSNPWTSSTSSTYVAWGDQASYDTSSQHGPLSRTAHGRSSNAVFECESTLAMAQTSPSASLTPPRFLPKRTSNGTPFIRRKEPRRS</sequence>
<accession>A0A8H3ZDC8</accession>
<protein>
    <submittedName>
        <fullName evidence="2">Uncharacterized protein</fullName>
    </submittedName>
</protein>
<organism evidence="2 3">
    <name type="scientific">Colletotrichum asianum</name>
    <dbReference type="NCBI Taxonomy" id="702518"/>
    <lineage>
        <taxon>Eukaryota</taxon>
        <taxon>Fungi</taxon>
        <taxon>Dikarya</taxon>
        <taxon>Ascomycota</taxon>
        <taxon>Pezizomycotina</taxon>
        <taxon>Sordariomycetes</taxon>
        <taxon>Hypocreomycetidae</taxon>
        <taxon>Glomerellales</taxon>
        <taxon>Glomerellaceae</taxon>
        <taxon>Colletotrichum</taxon>
        <taxon>Colletotrichum gloeosporioides species complex</taxon>
    </lineage>
</organism>
<feature type="region of interest" description="Disordered" evidence="1">
    <location>
        <begin position="180"/>
        <end position="213"/>
    </location>
</feature>
<reference evidence="2 3" key="1">
    <citation type="submission" date="2019-12" db="EMBL/GenBank/DDBJ databases">
        <title>A genome sequence resource for the geographically widespread anthracnose pathogen Colletotrichum asianum.</title>
        <authorList>
            <person name="Meng Y."/>
        </authorList>
    </citation>
    <scope>NUCLEOTIDE SEQUENCE [LARGE SCALE GENOMIC DNA]</scope>
    <source>
        <strain evidence="2 3">ICMP 18580</strain>
    </source>
</reference>
<comment type="caution">
    <text evidence="2">The sequence shown here is derived from an EMBL/GenBank/DDBJ whole genome shotgun (WGS) entry which is preliminary data.</text>
</comment>
<keyword evidence="3" id="KW-1185">Reference proteome</keyword>
<dbReference type="AlphaFoldDB" id="A0A8H3ZDC8"/>
<dbReference type="Proteomes" id="UP000434172">
    <property type="component" value="Unassembled WGS sequence"/>
</dbReference>
<evidence type="ECO:0000313" key="3">
    <source>
        <dbReference type="Proteomes" id="UP000434172"/>
    </source>
</evidence>
<proteinExistence type="predicted"/>